<accession>A0AAD1ZCB1</accession>
<evidence type="ECO:0000313" key="7">
    <source>
        <dbReference type="Proteomes" id="UP000834106"/>
    </source>
</evidence>
<protein>
    <recommendedName>
        <fullName evidence="5">PdxS/SNZ N-terminal domain-containing protein</fullName>
    </recommendedName>
</protein>
<keyword evidence="2" id="KW-0663">Pyridoxal phosphate</keyword>
<dbReference type="Proteomes" id="UP000834106">
    <property type="component" value="Chromosome 9"/>
</dbReference>
<dbReference type="GO" id="GO:0005829">
    <property type="term" value="C:cytosol"/>
    <property type="evidence" value="ECO:0007669"/>
    <property type="project" value="UniProtKB-ARBA"/>
</dbReference>
<dbReference type="PROSITE" id="PS51129">
    <property type="entry name" value="PDXS_SNZ_2"/>
    <property type="match status" value="1"/>
</dbReference>
<dbReference type="Gene3D" id="3.20.20.70">
    <property type="entry name" value="Aldolase class I"/>
    <property type="match status" value="1"/>
</dbReference>
<dbReference type="InterPro" id="IPR001852">
    <property type="entry name" value="PdxS/SNZ"/>
</dbReference>
<name>A0AAD1ZCB1_9LAMI</name>
<dbReference type="GO" id="GO:0046982">
    <property type="term" value="F:protein heterodimerization activity"/>
    <property type="evidence" value="ECO:0007669"/>
    <property type="project" value="UniProtKB-ARBA"/>
</dbReference>
<reference evidence="6" key="1">
    <citation type="submission" date="2023-05" db="EMBL/GenBank/DDBJ databases">
        <authorList>
            <person name="Huff M."/>
        </authorList>
    </citation>
    <scope>NUCLEOTIDE SEQUENCE</scope>
</reference>
<dbReference type="InterPro" id="IPR013785">
    <property type="entry name" value="Aldolase_TIM"/>
</dbReference>
<dbReference type="PANTHER" id="PTHR31829:SF2">
    <property type="entry name" value="PYRIDOXAL 5'-PHOSPHATE SYNTHASE-LIKE SUBUNIT PDX1.2"/>
    <property type="match status" value="1"/>
</dbReference>
<feature type="region of interest" description="Disordered" evidence="4">
    <location>
        <begin position="794"/>
        <end position="867"/>
    </location>
</feature>
<dbReference type="GO" id="GO:0008615">
    <property type="term" value="P:pyridoxine biosynthetic process"/>
    <property type="evidence" value="ECO:0007669"/>
    <property type="project" value="TreeGrafter"/>
</dbReference>
<comment type="similarity">
    <text evidence="1 3">Belongs to the PdxS/SNZ family.</text>
</comment>
<dbReference type="FunFam" id="3.20.20.70:FF:000001">
    <property type="entry name" value="Pyridoxine biosynthesis protein PDX1"/>
    <property type="match status" value="1"/>
</dbReference>
<sequence>MRPVSRVITAAGDSLSEAALLLLREKRDGGKSLSGAMLLLLEPFLNMSGLLTGHAGSLKHKPDRARPIYISVLKSRSFNPKMMLKESFHKIKNFIHRTFRNLKSSLQGDYQKLPKTPHVNPLFYPKMQELDNFYRDFSQHWDSDHNKLLKKKKRGPFLVKEIRKRDEKSSCSGSYMNGARKEEKKTDESSTVCQTCMEGKQVDSSSQIVNGLAQKMKEMEKFDMNDLNHVMDMEEGVVSFTTLGRPLNSTTTYRNMLKVKFECISTKTFTMAEDNAVTVYGSNAAITDTKKNPFSIKVGMAQMLRGGAIVEVTTVEQAKIAESAGACCVIVSDPPKDGISRMPDPALIKEIKQSVSIPLMAKARVGHFVEAQILESVGVDYIDESEVLAIADEDHFINKHNFGTPFICGCRDLGEALRRVREGAAMIRTQGDLKGSGNVVETVRGVRKVMGEIRRLNNMDEDEVFTFSKQIKAPYDIVAQTKQMGRLPVVHFAAGGIVTPADAALMVQLGCDGVFLGPEVFSVADPYKKVRAIVLAVRSYNDPVELAQASSGLEDAMTGLNLGENRVEPFGAAIKIAPFTMKTLANVVPKPRQRTLESLTLLLKLSLMPMDLIERNLTEPEFWGREGKSREGVAGGGGGGGRRRQGEGRREGGDADREGGVEEATIGGGGSGRRESLIGSILPRFKLNRVSLPSSKWGSYSWIRTRWDRQRREAQIQIGERAPPVMALLLSISSTPKTTFFLYPSPSSTSSATGIPSTASSSKALLLPLRSICARISTSGHRRSWTVCMAPDEEKMTRRSPLDFPIEWDRPKPGRRPDIFPQFSPMKTPLPPPMPADPPEEDEEEEEEKKEEEEEDPEKQDPDKPEQ</sequence>
<dbReference type="EMBL" id="OU503044">
    <property type="protein sequence ID" value="CAI9767192.1"/>
    <property type="molecule type" value="Genomic_DNA"/>
</dbReference>
<feature type="domain" description="PdxS/SNZ N-terminal" evidence="5">
    <location>
        <begin position="294"/>
        <end position="494"/>
    </location>
</feature>
<proteinExistence type="inferred from homology"/>
<dbReference type="GO" id="GO:0042823">
    <property type="term" value="P:pyridoxal phosphate biosynthetic process"/>
    <property type="evidence" value="ECO:0007669"/>
    <property type="project" value="InterPro"/>
</dbReference>
<dbReference type="GO" id="GO:0016843">
    <property type="term" value="F:amine-lyase activity"/>
    <property type="evidence" value="ECO:0007669"/>
    <property type="project" value="TreeGrafter"/>
</dbReference>
<evidence type="ECO:0000256" key="4">
    <source>
        <dbReference type="SAM" id="MobiDB-lite"/>
    </source>
</evidence>
<feature type="region of interest" description="Disordered" evidence="4">
    <location>
        <begin position="624"/>
        <end position="673"/>
    </location>
</feature>
<gene>
    <name evidence="6" type="ORF">FPE_LOCUS14622</name>
</gene>
<dbReference type="InterPro" id="IPR011060">
    <property type="entry name" value="RibuloseP-bd_barrel"/>
</dbReference>
<dbReference type="SUPFAM" id="SSF51366">
    <property type="entry name" value="Ribulose-phoshate binding barrel"/>
    <property type="match status" value="1"/>
</dbReference>
<dbReference type="Pfam" id="PF01680">
    <property type="entry name" value="SOR_SNZ"/>
    <property type="match status" value="1"/>
</dbReference>
<evidence type="ECO:0000256" key="2">
    <source>
        <dbReference type="ARBA" id="ARBA00022898"/>
    </source>
</evidence>
<dbReference type="AlphaFoldDB" id="A0AAD1ZCB1"/>
<feature type="compositionally biased region" description="Acidic residues" evidence="4">
    <location>
        <begin position="838"/>
        <end position="858"/>
    </location>
</feature>
<dbReference type="InterPro" id="IPR033755">
    <property type="entry name" value="PdxS/SNZ_N"/>
</dbReference>
<feature type="compositionally biased region" description="Pro residues" evidence="4">
    <location>
        <begin position="828"/>
        <end position="837"/>
    </location>
</feature>
<evidence type="ECO:0000313" key="6">
    <source>
        <dbReference type="EMBL" id="CAI9767192.1"/>
    </source>
</evidence>
<keyword evidence="7" id="KW-1185">Reference proteome</keyword>
<feature type="compositionally biased region" description="Basic and acidic residues" evidence="4">
    <location>
        <begin position="794"/>
        <end position="818"/>
    </location>
</feature>
<dbReference type="PANTHER" id="PTHR31829">
    <property type="entry name" value="PYRIDOXAL 5'-PHOSPHATE SYNTHASE SUBUNIT SNZ1-RELATED"/>
    <property type="match status" value="1"/>
</dbReference>
<feature type="compositionally biased region" description="Basic and acidic residues" evidence="4">
    <location>
        <begin position="644"/>
        <end position="660"/>
    </location>
</feature>
<evidence type="ECO:0000256" key="1">
    <source>
        <dbReference type="ARBA" id="ARBA00007281"/>
    </source>
</evidence>
<dbReference type="GO" id="GO:0006520">
    <property type="term" value="P:amino acid metabolic process"/>
    <property type="evidence" value="ECO:0007669"/>
    <property type="project" value="TreeGrafter"/>
</dbReference>
<organism evidence="6 7">
    <name type="scientific">Fraxinus pennsylvanica</name>
    <dbReference type="NCBI Taxonomy" id="56036"/>
    <lineage>
        <taxon>Eukaryota</taxon>
        <taxon>Viridiplantae</taxon>
        <taxon>Streptophyta</taxon>
        <taxon>Embryophyta</taxon>
        <taxon>Tracheophyta</taxon>
        <taxon>Spermatophyta</taxon>
        <taxon>Magnoliopsida</taxon>
        <taxon>eudicotyledons</taxon>
        <taxon>Gunneridae</taxon>
        <taxon>Pentapetalae</taxon>
        <taxon>asterids</taxon>
        <taxon>lamiids</taxon>
        <taxon>Lamiales</taxon>
        <taxon>Oleaceae</taxon>
        <taxon>Oleeae</taxon>
        <taxon>Fraxinus</taxon>
    </lineage>
</organism>
<evidence type="ECO:0000259" key="5">
    <source>
        <dbReference type="Pfam" id="PF01680"/>
    </source>
</evidence>
<evidence type="ECO:0000256" key="3">
    <source>
        <dbReference type="PROSITE-ProRule" id="PRU00481"/>
    </source>
</evidence>